<reference evidence="2" key="1">
    <citation type="journal article" date="2019" name="Int. J. Syst. Evol. Microbiol.">
        <title>The Global Catalogue of Microorganisms (GCM) 10K type strain sequencing project: providing services to taxonomists for standard genome sequencing and annotation.</title>
        <authorList>
            <consortium name="The Broad Institute Genomics Platform"/>
            <consortium name="The Broad Institute Genome Sequencing Center for Infectious Disease"/>
            <person name="Wu L."/>
            <person name="Ma J."/>
        </authorList>
    </citation>
    <scope>NUCLEOTIDE SEQUENCE [LARGE SCALE GENOMIC DNA]</scope>
    <source>
        <strain evidence="2">IBRC-M 10813</strain>
    </source>
</reference>
<evidence type="ECO:0000313" key="1">
    <source>
        <dbReference type="EMBL" id="MFC4075895.1"/>
    </source>
</evidence>
<name>A0ABV8JDK5_9BACL</name>
<sequence>MGIHVTRSSLSLNQALYRLLYHRTYRQAFLDARHEELQLSIEDLKHLRTVDKEELIATSKTIARNLLAGNLEHSGGLRVSYPGVFQELQRLKVDLTELMYSFMESPPFNHYAEVPFAGRGICIEEAFYSYLIGERFFIEASPNNALLLTHEFLTALLSILVINKDPAFRIDTDKIQHNGCVFYAVQTYPKEIAKALAKRPLEEFEGAEVCWLYAAASNRLLTGPVTPVIVEMLQSGSESEAKREWNDHPRFHADELQSSLRRLREAGLIAP</sequence>
<protein>
    <submittedName>
        <fullName evidence="1">Uncharacterized protein</fullName>
    </submittedName>
</protein>
<comment type="caution">
    <text evidence="1">The sequence shown here is derived from an EMBL/GenBank/DDBJ whole genome shotgun (WGS) entry which is preliminary data.</text>
</comment>
<organism evidence="1 2">
    <name type="scientific">Salinithrix halophila</name>
    <dbReference type="NCBI Taxonomy" id="1485204"/>
    <lineage>
        <taxon>Bacteria</taxon>
        <taxon>Bacillati</taxon>
        <taxon>Bacillota</taxon>
        <taxon>Bacilli</taxon>
        <taxon>Bacillales</taxon>
        <taxon>Thermoactinomycetaceae</taxon>
        <taxon>Salinithrix</taxon>
    </lineage>
</organism>
<keyword evidence="2" id="KW-1185">Reference proteome</keyword>
<dbReference type="RefSeq" id="WP_380702239.1">
    <property type="nucleotide sequence ID" value="NZ_JBHSAP010000007.1"/>
</dbReference>
<dbReference type="EMBL" id="JBHSAP010000007">
    <property type="protein sequence ID" value="MFC4075895.1"/>
    <property type="molecule type" value="Genomic_DNA"/>
</dbReference>
<evidence type="ECO:0000313" key="2">
    <source>
        <dbReference type="Proteomes" id="UP001595843"/>
    </source>
</evidence>
<proteinExistence type="predicted"/>
<gene>
    <name evidence="1" type="ORF">ACFOUO_03640</name>
</gene>
<dbReference type="Proteomes" id="UP001595843">
    <property type="component" value="Unassembled WGS sequence"/>
</dbReference>
<accession>A0ABV8JDK5</accession>